<feature type="compositionally biased region" description="Basic and acidic residues" evidence="1">
    <location>
        <begin position="1424"/>
        <end position="1446"/>
    </location>
</feature>
<feature type="compositionally biased region" description="Low complexity" evidence="1">
    <location>
        <begin position="1063"/>
        <end position="1109"/>
    </location>
</feature>
<comment type="caution">
    <text evidence="4">The sequence shown here is derived from an EMBL/GenBank/DDBJ whole genome shotgun (WGS) entry which is preliminary data.</text>
</comment>
<feature type="region of interest" description="Disordered" evidence="1">
    <location>
        <begin position="1049"/>
        <end position="1109"/>
    </location>
</feature>
<feature type="compositionally biased region" description="Basic and acidic residues" evidence="1">
    <location>
        <begin position="262"/>
        <end position="275"/>
    </location>
</feature>
<feature type="region of interest" description="Disordered" evidence="1">
    <location>
        <begin position="1416"/>
        <end position="1468"/>
    </location>
</feature>
<gene>
    <name evidence="4" type="ORF">TGRUB_231815B</name>
</gene>
<dbReference type="GO" id="GO:0004386">
    <property type="term" value="F:helicase activity"/>
    <property type="evidence" value="ECO:0007669"/>
    <property type="project" value="InterPro"/>
</dbReference>
<feature type="region of interest" description="Disordered" evidence="1">
    <location>
        <begin position="853"/>
        <end position="931"/>
    </location>
</feature>
<sequence>MQTPSASLSRRGERKRSSIRGKYSLEILAARVHAQRRLPICYRSLEEYKSLLAPLLFLELIFQLKHAFREQILEPRLCVLEEVRKGKQWTWSRLSMSRVYPQLSAFARTFAKRSSSSWRPREPPSSTSSSAAESLPFTGRDRGDRGVDPESSSRTPACLVTTERDATDRFFPPFSMHELLLLLPVGSAYSRMFDAGRRGRGEGEGGEEQTTLELAEQIMRRFAGRSFAEVAREPIQSLFLLGLVERVDDSVSSVSDFTARGKGSETGDTADRSAIEKSGGGQFILRLPHLVSGDLSQPSALSRHQMHRMPLEQVAVNTSWIAVSLTQLTTAVREIQTVFLSQLSPHFPFLLNPLSLHLSPSDPTLSASSSSSSPLPPSLPSSASLASRRSAREAALAGAWFKQAVDRELSRGVLNASQAEAIRDVLTTETKLGLIQGPPGTGKTQAICSLLAILYSRLRDQQRLRDKEPSVESVVPRFLDSPSASLASRRQHEAGRSFADQPTPACSGLKKKILVCAPSNAAVDELAERLMTRGLAHPMTGEVFRPACLRIGNLDRVRESVLPITLDAQVKRLRGRYECQMEAAFQVSLQELREKKKSLVQQHQCVRVLLSRGPALDGARLNSPDGVDDLVAAMLSSSTSSFAASFSGEEGKKTLRELLPALVCLSRFDLKDLRATLDAQLEDVNSRLSCLFEARRQDRLALSPACRHQVVLNSDIVFATLSASAHELLCPYTLATQAAAGLAHASSRGGAAALASLSPSLPGLSTPQEQKASFLQAQFFAARPAFSYAYLVVDEAGQASELSCLIPLRLAPERCILVGDPQQLPSTVFSSLAEKRGLGRSLLERLALCAAEDNKRREGRRGSTDSREGEKKNGGEEKTKTGVEEGELEEKGEERENAEREGRGQTRKDGGSKSREEGLEGPLGDEEERKRLKSGVSLALGTTNLSRTTRNLKVNLLTTQYRMREEIARFPSEAFYDGRLETSPSVLLRPRLPCFRLHWLFAPLKFFRVPSVEDRGNARSSSLANYEEARFVIGLLRILYIHFCDGPHSTSSSEREKRNLGCSSGSSLPLHSSASSPGSSSTSTSTSSSKASATSSSKSSSSCAASASCSSVSSSPVRQKLCDVGVVTPYRQQVSLLQQLIAEDPVLSLAREQPEINTVDAFQGREKSIIIISFVRASGAAALAAQAVDSRDARGRSEKGRSQRETGNDAGTELTKQRGNEKGSEIGKRRGDEAGKEAEERGRGVRKASLPPRVSVEAPNAAVARAASPTLSDPREGGLSDCSDPASSPSSACATAFSSLGFVADFRRLNVALTRARDALWIVGDDETLETHSTFRRFLAYVRSLPGDAYVDLLNPPKPLRRLMDRRGRESAAKCRRLDTPRACVGGRGAGKLSREEEGLLFEFFGAVEEDFRCSRSTAENDDGERRLPRGGREHATVLQASRERAQLSAETRGTRAEGADLRMEEQL</sequence>
<accession>A0A086M495</accession>
<dbReference type="VEuPathDB" id="ToxoDB:TGRUB_231815B"/>
<reference evidence="4 5" key="1">
    <citation type="submission" date="2014-05" db="EMBL/GenBank/DDBJ databases">
        <authorList>
            <person name="Sibley D."/>
            <person name="Venepally P."/>
            <person name="Karamycheva S."/>
            <person name="Hadjithomas M."/>
            <person name="Khan A."/>
            <person name="Brunk B."/>
            <person name="Roos D."/>
            <person name="Caler E."/>
            <person name="Lorenzi H."/>
        </authorList>
    </citation>
    <scope>NUCLEOTIDE SEQUENCE [LARGE SCALE GENOMIC DNA]</scope>
    <source>
        <strain evidence="4 5">RUB</strain>
    </source>
</reference>
<evidence type="ECO:0000259" key="2">
    <source>
        <dbReference type="Pfam" id="PF13086"/>
    </source>
</evidence>
<evidence type="ECO:0000256" key="1">
    <source>
        <dbReference type="SAM" id="MobiDB-lite"/>
    </source>
</evidence>
<evidence type="ECO:0000313" key="4">
    <source>
        <dbReference type="EMBL" id="KFG63713.1"/>
    </source>
</evidence>
<dbReference type="SUPFAM" id="SSF52540">
    <property type="entry name" value="P-loop containing nucleoside triphosphate hydrolases"/>
    <property type="match status" value="1"/>
</dbReference>
<dbReference type="Pfam" id="PF13087">
    <property type="entry name" value="AAA_12"/>
    <property type="match status" value="3"/>
</dbReference>
<keyword evidence="4" id="KW-0540">Nuclease</keyword>
<proteinExistence type="predicted"/>
<dbReference type="Pfam" id="PF13086">
    <property type="entry name" value="AAA_11"/>
    <property type="match status" value="2"/>
</dbReference>
<dbReference type="InterPro" id="IPR047187">
    <property type="entry name" value="SF1_C_Upf1"/>
</dbReference>
<dbReference type="Gene3D" id="3.40.50.300">
    <property type="entry name" value="P-loop containing nucleotide triphosphate hydrolases"/>
    <property type="match status" value="3"/>
</dbReference>
<protein>
    <submittedName>
        <fullName evidence="4">Putative tRNA splicing endonuclease</fullName>
    </submittedName>
</protein>
<feature type="region of interest" description="Disordered" evidence="1">
    <location>
        <begin position="361"/>
        <end position="386"/>
    </location>
</feature>
<evidence type="ECO:0000259" key="3">
    <source>
        <dbReference type="Pfam" id="PF13087"/>
    </source>
</evidence>
<feature type="compositionally biased region" description="Basic and acidic residues" evidence="1">
    <location>
        <begin position="1453"/>
        <end position="1468"/>
    </location>
</feature>
<organism evidence="4 5">
    <name type="scientific">Toxoplasma gondii RUB</name>
    <dbReference type="NCBI Taxonomy" id="935652"/>
    <lineage>
        <taxon>Eukaryota</taxon>
        <taxon>Sar</taxon>
        <taxon>Alveolata</taxon>
        <taxon>Apicomplexa</taxon>
        <taxon>Conoidasida</taxon>
        <taxon>Coccidia</taxon>
        <taxon>Eucoccidiorida</taxon>
        <taxon>Eimeriorina</taxon>
        <taxon>Sarcocystidae</taxon>
        <taxon>Toxoplasma</taxon>
    </lineage>
</organism>
<feature type="region of interest" description="Disordered" evidence="1">
    <location>
        <begin position="115"/>
        <end position="158"/>
    </location>
</feature>
<feature type="domain" description="DNA2/NAM7 helicase-like C-terminal" evidence="3">
    <location>
        <begin position="948"/>
        <end position="1040"/>
    </location>
</feature>
<feature type="domain" description="DNA2/NAM7 helicase helicase" evidence="2">
    <location>
        <begin position="787"/>
        <end position="830"/>
    </location>
</feature>
<dbReference type="PANTHER" id="PTHR10887">
    <property type="entry name" value="DNA2/NAM7 HELICASE FAMILY"/>
    <property type="match status" value="1"/>
</dbReference>
<dbReference type="InterPro" id="IPR045055">
    <property type="entry name" value="DNA2/NAM7-like"/>
</dbReference>
<keyword evidence="4" id="KW-0255">Endonuclease</keyword>
<evidence type="ECO:0000313" key="5">
    <source>
        <dbReference type="Proteomes" id="UP000028834"/>
    </source>
</evidence>
<dbReference type="EMBL" id="AFYV02000870">
    <property type="protein sequence ID" value="KFG63713.1"/>
    <property type="molecule type" value="Genomic_DNA"/>
</dbReference>
<feature type="domain" description="DNA2/NAM7 helicase-like C-terminal" evidence="3">
    <location>
        <begin position="1105"/>
        <end position="1181"/>
    </location>
</feature>
<feature type="domain" description="DNA2/NAM7 helicase-like C-terminal" evidence="3">
    <location>
        <begin position="1298"/>
        <end position="1326"/>
    </location>
</feature>
<keyword evidence="4" id="KW-0378">Hydrolase</keyword>
<feature type="region of interest" description="Disordered" evidence="1">
    <location>
        <begin position="255"/>
        <end position="275"/>
    </location>
</feature>
<feature type="region of interest" description="Disordered" evidence="1">
    <location>
        <begin position="1186"/>
        <end position="1290"/>
    </location>
</feature>
<feature type="domain" description="DNA2/NAM7 helicase helicase" evidence="2">
    <location>
        <begin position="414"/>
        <end position="731"/>
    </location>
</feature>
<feature type="compositionally biased region" description="Low complexity" evidence="1">
    <location>
        <begin position="115"/>
        <end position="134"/>
    </location>
</feature>
<dbReference type="Proteomes" id="UP000028834">
    <property type="component" value="Unassembled WGS sequence"/>
</dbReference>
<feature type="compositionally biased region" description="Low complexity" evidence="1">
    <location>
        <begin position="1280"/>
        <end position="1290"/>
    </location>
</feature>
<feature type="compositionally biased region" description="Basic and acidic residues" evidence="1">
    <location>
        <begin position="1215"/>
        <end position="1243"/>
    </location>
</feature>
<feature type="compositionally biased region" description="Basic and acidic residues" evidence="1">
    <location>
        <begin position="139"/>
        <end position="148"/>
    </location>
</feature>
<dbReference type="InterPro" id="IPR027417">
    <property type="entry name" value="P-loop_NTPase"/>
</dbReference>
<dbReference type="GO" id="GO:0004519">
    <property type="term" value="F:endonuclease activity"/>
    <property type="evidence" value="ECO:0007669"/>
    <property type="project" value="UniProtKB-KW"/>
</dbReference>
<feature type="compositionally biased region" description="Basic and acidic residues" evidence="1">
    <location>
        <begin position="892"/>
        <end position="918"/>
    </location>
</feature>
<feature type="compositionally biased region" description="Low complexity" evidence="1">
    <location>
        <begin position="361"/>
        <end position="373"/>
    </location>
</feature>
<dbReference type="InterPro" id="IPR041679">
    <property type="entry name" value="DNA2/NAM7-like_C"/>
</dbReference>
<name>A0A086M495_TOXGO</name>
<feature type="compositionally biased region" description="Basic and acidic residues" evidence="1">
    <location>
        <begin position="1189"/>
        <end position="1207"/>
    </location>
</feature>
<feature type="non-terminal residue" evidence="4">
    <location>
        <position position="1468"/>
    </location>
</feature>
<dbReference type="PANTHER" id="PTHR10887:SF495">
    <property type="entry name" value="HELICASE SENATAXIN ISOFORM X1-RELATED"/>
    <property type="match status" value="1"/>
</dbReference>
<dbReference type="CDD" id="cd18808">
    <property type="entry name" value="SF1_C_Upf1"/>
    <property type="match status" value="1"/>
</dbReference>
<feature type="compositionally biased region" description="Low complexity" evidence="1">
    <location>
        <begin position="1258"/>
        <end position="1267"/>
    </location>
</feature>
<feature type="compositionally biased region" description="Basic and acidic residues" evidence="1">
    <location>
        <begin position="853"/>
        <end position="883"/>
    </location>
</feature>
<dbReference type="InterPro" id="IPR041677">
    <property type="entry name" value="DNA2/NAM7_AAA_11"/>
</dbReference>